<dbReference type="RefSeq" id="WP_345728834.1">
    <property type="nucleotide sequence ID" value="NZ_BAAAYN010000019.1"/>
</dbReference>
<evidence type="ECO:0000313" key="2">
    <source>
        <dbReference type="Proteomes" id="UP001501676"/>
    </source>
</evidence>
<protein>
    <submittedName>
        <fullName evidence="1">Uncharacterized protein</fullName>
    </submittedName>
</protein>
<sequence>MAGRGPLEYLVVQFPGDELPAGAARTLEDINGRDDVLVIEAMLILRGAAGVVRCEDFTDVAVPDDWGPAEDVRLIDAESVVEFAGAMVPGEVALALILEHRTRDVVSMFQQVGGRILASTRLPDLDPEVAR</sequence>
<name>A0ABP6SX91_9ACTN</name>
<dbReference type="EMBL" id="BAAAYN010000019">
    <property type="protein sequence ID" value="GAA3387755.1"/>
    <property type="molecule type" value="Genomic_DNA"/>
</dbReference>
<gene>
    <name evidence="1" type="ORF">GCM10020369_31390</name>
</gene>
<comment type="caution">
    <text evidence="1">The sequence shown here is derived from an EMBL/GenBank/DDBJ whole genome shotgun (WGS) entry which is preliminary data.</text>
</comment>
<reference evidence="2" key="1">
    <citation type="journal article" date="2019" name="Int. J. Syst. Evol. Microbiol.">
        <title>The Global Catalogue of Microorganisms (GCM) 10K type strain sequencing project: providing services to taxonomists for standard genome sequencing and annotation.</title>
        <authorList>
            <consortium name="The Broad Institute Genomics Platform"/>
            <consortium name="The Broad Institute Genome Sequencing Center for Infectious Disease"/>
            <person name="Wu L."/>
            <person name="Ma J."/>
        </authorList>
    </citation>
    <scope>NUCLEOTIDE SEQUENCE [LARGE SCALE GENOMIC DNA]</scope>
    <source>
        <strain evidence="2">JCM 9458</strain>
    </source>
</reference>
<dbReference type="Proteomes" id="UP001501676">
    <property type="component" value="Unassembled WGS sequence"/>
</dbReference>
<keyword evidence="2" id="KW-1185">Reference proteome</keyword>
<evidence type="ECO:0000313" key="1">
    <source>
        <dbReference type="EMBL" id="GAA3387755.1"/>
    </source>
</evidence>
<proteinExistence type="predicted"/>
<organism evidence="1 2">
    <name type="scientific">Cryptosporangium minutisporangium</name>
    <dbReference type="NCBI Taxonomy" id="113569"/>
    <lineage>
        <taxon>Bacteria</taxon>
        <taxon>Bacillati</taxon>
        <taxon>Actinomycetota</taxon>
        <taxon>Actinomycetes</taxon>
        <taxon>Cryptosporangiales</taxon>
        <taxon>Cryptosporangiaceae</taxon>
        <taxon>Cryptosporangium</taxon>
    </lineage>
</organism>
<accession>A0ABP6SX91</accession>